<dbReference type="RefSeq" id="WP_008988051.1">
    <property type="nucleotide sequence ID" value="NZ_JADQAT010000013.1"/>
</dbReference>
<comment type="caution">
    <text evidence="1">The sequence shown here is derived from an EMBL/GenBank/DDBJ whole genome shotgun (WGS) entry which is preliminary data.</text>
</comment>
<gene>
    <name evidence="1" type="ORF">CTM89_20195</name>
</gene>
<dbReference type="Proteomes" id="UP000240410">
    <property type="component" value="Unassembled WGS sequence"/>
</dbReference>
<reference evidence="1 2" key="1">
    <citation type="submission" date="2018-03" db="EMBL/GenBank/DDBJ databases">
        <title>Whole genome sequencing of Histamine producing bacteria.</title>
        <authorList>
            <person name="Butler K."/>
        </authorList>
    </citation>
    <scope>NUCLEOTIDE SEQUENCE [LARGE SCALE GENOMIC DNA]</scope>
    <source>
        <strain evidence="1 2">ATCC 33979</strain>
    </source>
</reference>
<evidence type="ECO:0000313" key="1">
    <source>
        <dbReference type="EMBL" id="PSV86841.1"/>
    </source>
</evidence>
<dbReference type="EMBL" id="PYOJ01000044">
    <property type="protein sequence ID" value="PSV86841.1"/>
    <property type="molecule type" value="Genomic_DNA"/>
</dbReference>
<dbReference type="STRING" id="553611.GCA_001557755_01979"/>
<evidence type="ECO:0000313" key="2">
    <source>
        <dbReference type="Proteomes" id="UP000240410"/>
    </source>
</evidence>
<organism evidence="1 2">
    <name type="scientific">Photobacterium leiognathi</name>
    <dbReference type="NCBI Taxonomy" id="553611"/>
    <lineage>
        <taxon>Bacteria</taxon>
        <taxon>Pseudomonadati</taxon>
        <taxon>Pseudomonadota</taxon>
        <taxon>Gammaproteobacteria</taxon>
        <taxon>Vibrionales</taxon>
        <taxon>Vibrionaceae</taxon>
        <taxon>Photobacterium</taxon>
    </lineage>
</organism>
<dbReference type="InterPro" id="IPR021242">
    <property type="entry name" value="DUF2799"/>
</dbReference>
<dbReference type="Pfam" id="PF10973">
    <property type="entry name" value="DUF2799"/>
    <property type="match status" value="1"/>
</dbReference>
<sequence length="126" mass="14311">MKLISTLGVISVVFLSGCVTQSSLISKGNFEKLGFYDGAGGRVALTTEKLDKISDKYDATETPNHQEYMQGYNKGRDNYCSIEHVLQLGEQGDSNWGICEYRREVPLFKAKWQQGFERYMSREPIL</sequence>
<dbReference type="PROSITE" id="PS51257">
    <property type="entry name" value="PROKAR_LIPOPROTEIN"/>
    <property type="match status" value="1"/>
</dbReference>
<name>A0A0D8MWE9_PHOLE</name>
<dbReference type="GeneID" id="99740209"/>
<protein>
    <submittedName>
        <fullName evidence="1">DUF2799 domain-containing protein</fullName>
    </submittedName>
</protein>
<dbReference type="AlphaFoldDB" id="A0A0D8MWE9"/>
<accession>A0A0D8MWE9</accession>
<proteinExistence type="predicted"/>
<dbReference type="OrthoDB" id="5919011at2"/>